<dbReference type="EMBL" id="JAGINU010000001">
    <property type="protein sequence ID" value="MBP2368426.1"/>
    <property type="molecule type" value="Genomic_DNA"/>
</dbReference>
<dbReference type="RefSeq" id="WP_210029529.1">
    <property type="nucleotide sequence ID" value="NZ_JAGINU010000001.1"/>
</dbReference>
<protein>
    <submittedName>
        <fullName evidence="1">Uncharacterized protein</fullName>
    </submittedName>
</protein>
<proteinExistence type="predicted"/>
<dbReference type="Proteomes" id="UP001519295">
    <property type="component" value="Unassembled WGS sequence"/>
</dbReference>
<evidence type="ECO:0000313" key="1">
    <source>
        <dbReference type="EMBL" id="MBP2368426.1"/>
    </source>
</evidence>
<accession>A0ABS4VXA3</accession>
<comment type="caution">
    <text evidence="1">The sequence shown here is derived from an EMBL/GenBank/DDBJ whole genome shotgun (WGS) entry which is preliminary data.</text>
</comment>
<keyword evidence="2" id="KW-1185">Reference proteome</keyword>
<name>A0ABS4VXA3_9PSEU</name>
<evidence type="ECO:0000313" key="2">
    <source>
        <dbReference type="Proteomes" id="UP001519295"/>
    </source>
</evidence>
<reference evidence="1 2" key="1">
    <citation type="submission" date="2021-03" db="EMBL/GenBank/DDBJ databases">
        <title>Sequencing the genomes of 1000 actinobacteria strains.</title>
        <authorList>
            <person name="Klenk H.-P."/>
        </authorList>
    </citation>
    <scope>NUCLEOTIDE SEQUENCE [LARGE SCALE GENOMIC DNA]</scope>
    <source>
        <strain evidence="1 2">DSM 45256</strain>
    </source>
</reference>
<sequence>MTADPWAQLAAARMRDLHHEADAHRLARARRPPPVPRARIRRVYARLWWAARPRAAAWIPGLIEGRVPRRP</sequence>
<organism evidence="1 2">
    <name type="scientific">Pseudonocardia parietis</name>
    <dbReference type="NCBI Taxonomy" id="570936"/>
    <lineage>
        <taxon>Bacteria</taxon>
        <taxon>Bacillati</taxon>
        <taxon>Actinomycetota</taxon>
        <taxon>Actinomycetes</taxon>
        <taxon>Pseudonocardiales</taxon>
        <taxon>Pseudonocardiaceae</taxon>
        <taxon>Pseudonocardia</taxon>
    </lineage>
</organism>
<gene>
    <name evidence="1" type="ORF">JOF36_004122</name>
</gene>